<dbReference type="PANTHER" id="PTHR11431:SF75">
    <property type="entry name" value="FERRITIN"/>
    <property type="match status" value="1"/>
</dbReference>
<dbReference type="OMA" id="GAHEYFK"/>
<evidence type="ECO:0000256" key="3">
    <source>
        <dbReference type="ARBA" id="ARBA00022723"/>
    </source>
</evidence>
<sequence length="194" mass="22260">MAFGFRYCGRRHMAMIMRQNFAKCCEKKLNDQINMELKACHQYLAMAYHCDRADVSSPGVHKFFLQASTEEREHAEKIMKYMNKRGGLIRLSAVPEPMPCFEDTLAALKYALEMELEVNQHLLDVHALAGQQNDPNLCDFIEANFLQEQVDGQKVLADYIRQLERAQSELGEYLFDKYITAAGMHPPSVDPKGH</sequence>
<dbReference type="Gene3D" id="1.20.1260.10">
    <property type="match status" value="1"/>
</dbReference>
<gene>
    <name evidence="8" type="ORF">DGUA_6G019534</name>
</gene>
<evidence type="ECO:0000256" key="4">
    <source>
        <dbReference type="ARBA" id="ARBA00023004"/>
    </source>
</evidence>
<dbReference type="InterPro" id="IPR014034">
    <property type="entry name" value="Ferritin_CS"/>
</dbReference>
<dbReference type="GO" id="GO:0005737">
    <property type="term" value="C:cytoplasm"/>
    <property type="evidence" value="ECO:0007669"/>
    <property type="project" value="TreeGrafter"/>
</dbReference>
<feature type="binding site" evidence="5">
    <location>
        <position position="115"/>
    </location>
    <ligand>
        <name>Fe cation</name>
        <dbReference type="ChEBI" id="CHEBI:24875"/>
        <label>1</label>
    </ligand>
</feature>
<dbReference type="GO" id="GO:0006826">
    <property type="term" value="P:iron ion transport"/>
    <property type="evidence" value="ECO:0007669"/>
    <property type="project" value="InterPro"/>
</dbReference>
<dbReference type="InterPro" id="IPR012347">
    <property type="entry name" value="Ferritin-like"/>
</dbReference>
<dbReference type="EC" id="1.16.3.1" evidence="6"/>
<dbReference type="CDD" id="cd01056">
    <property type="entry name" value="Euk_Ferritin"/>
    <property type="match status" value="1"/>
</dbReference>
<keyword evidence="3 5" id="KW-0479">Metal-binding</keyword>
<dbReference type="PANTHER" id="PTHR11431">
    <property type="entry name" value="FERRITIN"/>
    <property type="match status" value="1"/>
</dbReference>
<dbReference type="EMBL" id="OUUW01000021">
    <property type="protein sequence ID" value="SPP89412.1"/>
    <property type="molecule type" value="Genomic_DNA"/>
</dbReference>
<dbReference type="SUPFAM" id="SSF47240">
    <property type="entry name" value="Ferritin-like"/>
    <property type="match status" value="1"/>
</dbReference>
<dbReference type="GO" id="GO:0004322">
    <property type="term" value="F:ferroxidase activity"/>
    <property type="evidence" value="ECO:0007669"/>
    <property type="project" value="UniProtKB-EC"/>
</dbReference>
<comment type="catalytic activity">
    <reaction evidence="6">
        <text>4 Fe(2+) + O2 + 4 H(+) = 4 Fe(3+) + 2 H2O</text>
        <dbReference type="Rhea" id="RHEA:11148"/>
        <dbReference type="ChEBI" id="CHEBI:15377"/>
        <dbReference type="ChEBI" id="CHEBI:15378"/>
        <dbReference type="ChEBI" id="CHEBI:15379"/>
        <dbReference type="ChEBI" id="CHEBI:29033"/>
        <dbReference type="ChEBI" id="CHEBI:29034"/>
        <dbReference type="EC" id="1.16.3.1"/>
    </reaction>
</comment>
<comment type="similarity">
    <text evidence="1 6">Belongs to the ferritin family.</text>
</comment>
<evidence type="ECO:0000256" key="1">
    <source>
        <dbReference type="ARBA" id="ARBA00007513"/>
    </source>
</evidence>
<evidence type="ECO:0000256" key="6">
    <source>
        <dbReference type="RuleBase" id="RU361145"/>
    </source>
</evidence>
<name>A0A3B0K9N9_DROGU</name>
<evidence type="ECO:0000313" key="9">
    <source>
        <dbReference type="Proteomes" id="UP000268350"/>
    </source>
</evidence>
<reference evidence="9" key="1">
    <citation type="submission" date="2018-01" db="EMBL/GenBank/DDBJ databases">
        <authorList>
            <person name="Alioto T."/>
            <person name="Alioto T."/>
        </authorList>
    </citation>
    <scope>NUCLEOTIDE SEQUENCE [LARGE SCALE GENOMIC DNA]</scope>
</reference>
<organism evidence="8 9">
    <name type="scientific">Drosophila guanche</name>
    <name type="common">Fruit fly</name>
    <dbReference type="NCBI Taxonomy" id="7266"/>
    <lineage>
        <taxon>Eukaryota</taxon>
        <taxon>Metazoa</taxon>
        <taxon>Ecdysozoa</taxon>
        <taxon>Arthropoda</taxon>
        <taxon>Hexapoda</taxon>
        <taxon>Insecta</taxon>
        <taxon>Pterygota</taxon>
        <taxon>Neoptera</taxon>
        <taxon>Endopterygota</taxon>
        <taxon>Diptera</taxon>
        <taxon>Brachycera</taxon>
        <taxon>Muscomorpha</taxon>
        <taxon>Ephydroidea</taxon>
        <taxon>Drosophilidae</taxon>
        <taxon>Drosophila</taxon>
        <taxon>Sophophora</taxon>
    </lineage>
</organism>
<dbReference type="InterPro" id="IPR009078">
    <property type="entry name" value="Ferritin-like_SF"/>
</dbReference>
<protein>
    <recommendedName>
        <fullName evidence="6">Ferritin</fullName>
        <ecNumber evidence="6">1.16.3.1</ecNumber>
    </recommendedName>
</protein>
<dbReference type="FunFam" id="1.20.1260.10:FF:000002">
    <property type="entry name" value="Ferritin, mitochondrial"/>
    <property type="match status" value="1"/>
</dbReference>
<evidence type="ECO:0000313" key="8">
    <source>
        <dbReference type="EMBL" id="SPP89412.1"/>
    </source>
</evidence>
<dbReference type="GO" id="GO:0008198">
    <property type="term" value="F:ferrous iron binding"/>
    <property type="evidence" value="ECO:0007669"/>
    <property type="project" value="TreeGrafter"/>
</dbReference>
<feature type="binding site" evidence="5">
    <location>
        <position position="71"/>
    </location>
    <ligand>
        <name>Fe cation</name>
        <dbReference type="ChEBI" id="CHEBI:24875"/>
        <label>1</label>
    </ligand>
</feature>
<dbReference type="Proteomes" id="UP000268350">
    <property type="component" value="Unassembled WGS sequence"/>
</dbReference>
<keyword evidence="6" id="KW-0560">Oxidoreductase</keyword>
<dbReference type="PROSITE" id="PS00204">
    <property type="entry name" value="FERRITIN_2"/>
    <property type="match status" value="1"/>
</dbReference>
<feature type="binding site" evidence="5">
    <location>
        <position position="36"/>
    </location>
    <ligand>
        <name>Fe cation</name>
        <dbReference type="ChEBI" id="CHEBI:24875"/>
        <label>1</label>
    </ligand>
</feature>
<accession>A0A3B0K9N9</accession>
<comment type="function">
    <text evidence="6">Stores iron in a soluble, non-toxic, readily available form. Important for iron homeostasis. Iron is taken up in the ferrous form and deposited as ferric hydroxides after oxidation.</text>
</comment>
<keyword evidence="4 5" id="KW-0408">Iron</keyword>
<keyword evidence="9" id="KW-1185">Reference proteome</keyword>
<proteinExistence type="inferred from homology"/>
<dbReference type="InterPro" id="IPR008331">
    <property type="entry name" value="Ferritin_DPS_dom"/>
</dbReference>
<dbReference type="OrthoDB" id="186462at2759"/>
<feature type="domain" description="Ferritin-like diiron" evidence="7">
    <location>
        <begin position="19"/>
        <end position="167"/>
    </location>
</feature>
<dbReference type="GO" id="GO:0006879">
    <property type="term" value="P:intracellular iron ion homeostasis"/>
    <property type="evidence" value="ECO:0007669"/>
    <property type="project" value="UniProtKB-KW"/>
</dbReference>
<dbReference type="PROSITE" id="PS50905">
    <property type="entry name" value="FERRITIN_LIKE"/>
    <property type="match status" value="1"/>
</dbReference>
<evidence type="ECO:0000256" key="5">
    <source>
        <dbReference type="PIRSR" id="PIRSR601519-1"/>
    </source>
</evidence>
<dbReference type="STRING" id="7266.A0A3B0K9N9"/>
<feature type="binding site" evidence="5">
    <location>
        <position position="74"/>
    </location>
    <ligand>
        <name>Fe cation</name>
        <dbReference type="ChEBI" id="CHEBI:24875"/>
        <label>1</label>
    </ligand>
</feature>
<keyword evidence="2 6" id="KW-0409">Iron storage</keyword>
<evidence type="ECO:0000256" key="2">
    <source>
        <dbReference type="ARBA" id="ARBA00022434"/>
    </source>
</evidence>
<dbReference type="InterPro" id="IPR001519">
    <property type="entry name" value="Ferritin"/>
</dbReference>
<dbReference type="GO" id="GO:0008199">
    <property type="term" value="F:ferric iron binding"/>
    <property type="evidence" value="ECO:0007669"/>
    <property type="project" value="InterPro"/>
</dbReference>
<dbReference type="InterPro" id="IPR009040">
    <property type="entry name" value="Ferritin-like_diiron"/>
</dbReference>
<dbReference type="Pfam" id="PF00210">
    <property type="entry name" value="Ferritin"/>
    <property type="match status" value="1"/>
</dbReference>
<feature type="binding site" evidence="5">
    <location>
        <position position="149"/>
    </location>
    <ligand>
        <name>Fe cation</name>
        <dbReference type="ChEBI" id="CHEBI:24875"/>
        <label>1</label>
    </ligand>
</feature>
<evidence type="ECO:0000259" key="7">
    <source>
        <dbReference type="PROSITE" id="PS50905"/>
    </source>
</evidence>
<dbReference type="AlphaFoldDB" id="A0A3B0K9N9"/>